<dbReference type="PANTHER" id="PTHR43027:SF2">
    <property type="entry name" value="TRANSPORT PERMEASE PROTEIN"/>
    <property type="match status" value="1"/>
</dbReference>
<feature type="transmembrane region" description="Helical" evidence="5">
    <location>
        <begin position="122"/>
        <end position="147"/>
    </location>
</feature>
<organism evidence="7 8">
    <name type="scientific">Streptomonospora nanhaiensis</name>
    <dbReference type="NCBI Taxonomy" id="1323731"/>
    <lineage>
        <taxon>Bacteria</taxon>
        <taxon>Bacillati</taxon>
        <taxon>Actinomycetota</taxon>
        <taxon>Actinomycetes</taxon>
        <taxon>Streptosporangiales</taxon>
        <taxon>Nocardiopsidaceae</taxon>
        <taxon>Streptomonospora</taxon>
    </lineage>
</organism>
<feature type="transmembrane region" description="Helical" evidence="5">
    <location>
        <begin position="89"/>
        <end position="116"/>
    </location>
</feature>
<name>A0A853BIJ3_9ACTN</name>
<dbReference type="InterPro" id="IPR013525">
    <property type="entry name" value="ABC2_TM"/>
</dbReference>
<dbReference type="Pfam" id="PF01061">
    <property type="entry name" value="ABC2_membrane"/>
    <property type="match status" value="1"/>
</dbReference>
<feature type="domain" description="ABC-2 type transporter transmembrane" evidence="6">
    <location>
        <begin position="11"/>
        <end position="181"/>
    </location>
</feature>
<evidence type="ECO:0000256" key="4">
    <source>
        <dbReference type="ARBA" id="ARBA00023136"/>
    </source>
</evidence>
<dbReference type="InterPro" id="IPR052902">
    <property type="entry name" value="ABC-2_transporter"/>
</dbReference>
<dbReference type="Proteomes" id="UP000575985">
    <property type="component" value="Unassembled WGS sequence"/>
</dbReference>
<protein>
    <submittedName>
        <fullName evidence="7">ABC-2 type transport system permease protein</fullName>
    </submittedName>
</protein>
<feature type="transmembrane region" description="Helical" evidence="5">
    <location>
        <begin position="210"/>
        <end position="230"/>
    </location>
</feature>
<dbReference type="AlphaFoldDB" id="A0A853BIJ3"/>
<keyword evidence="8" id="KW-1185">Reference proteome</keyword>
<dbReference type="EMBL" id="JACCFO010000001">
    <property type="protein sequence ID" value="NYI94346.1"/>
    <property type="molecule type" value="Genomic_DNA"/>
</dbReference>
<gene>
    <name evidence="7" type="ORF">HNR12_000623</name>
</gene>
<dbReference type="GO" id="GO:0016020">
    <property type="term" value="C:membrane"/>
    <property type="evidence" value="ECO:0007669"/>
    <property type="project" value="UniProtKB-SubCell"/>
</dbReference>
<evidence type="ECO:0000259" key="6">
    <source>
        <dbReference type="Pfam" id="PF01061"/>
    </source>
</evidence>
<sequence>MRTLTKLAAVETKLLVREPGAVFALLIPLFILVAFGGGISRGDTVLVPMATTMAVGLVGLYLLPTTLATYRERGILRRLSLTPVRPGSLLAVQLLLQVVLAAVAVGLLLGVGVGVLGARPPAVLHAAAALMLGTAALFSVGLVIAALAPNGRAANGVGVLAFFPLAYLGGLMQPPEHMPAILAAAGGYTPMGALRLSLHEAWSGAAVAPLPLVVLALYAVALSLVAAWSFRWE</sequence>
<evidence type="ECO:0000256" key="5">
    <source>
        <dbReference type="SAM" id="Phobius"/>
    </source>
</evidence>
<dbReference type="GO" id="GO:0140359">
    <property type="term" value="F:ABC-type transporter activity"/>
    <property type="evidence" value="ECO:0007669"/>
    <property type="project" value="InterPro"/>
</dbReference>
<evidence type="ECO:0000313" key="7">
    <source>
        <dbReference type="EMBL" id="NYI94346.1"/>
    </source>
</evidence>
<evidence type="ECO:0000256" key="3">
    <source>
        <dbReference type="ARBA" id="ARBA00022989"/>
    </source>
</evidence>
<feature type="transmembrane region" description="Helical" evidence="5">
    <location>
        <begin position="21"/>
        <end position="39"/>
    </location>
</feature>
<comment type="caution">
    <text evidence="7">The sequence shown here is derived from an EMBL/GenBank/DDBJ whole genome shotgun (WGS) entry which is preliminary data.</text>
</comment>
<keyword evidence="3 5" id="KW-1133">Transmembrane helix</keyword>
<feature type="transmembrane region" description="Helical" evidence="5">
    <location>
        <begin position="154"/>
        <end position="172"/>
    </location>
</feature>
<comment type="subcellular location">
    <subcellularLocation>
        <location evidence="1">Membrane</location>
        <topology evidence="1">Multi-pass membrane protein</topology>
    </subcellularLocation>
</comment>
<evidence type="ECO:0000256" key="2">
    <source>
        <dbReference type="ARBA" id="ARBA00022692"/>
    </source>
</evidence>
<feature type="transmembrane region" description="Helical" evidence="5">
    <location>
        <begin position="45"/>
        <end position="68"/>
    </location>
</feature>
<evidence type="ECO:0000313" key="8">
    <source>
        <dbReference type="Proteomes" id="UP000575985"/>
    </source>
</evidence>
<keyword evidence="2 5" id="KW-0812">Transmembrane</keyword>
<evidence type="ECO:0000256" key="1">
    <source>
        <dbReference type="ARBA" id="ARBA00004141"/>
    </source>
</evidence>
<proteinExistence type="predicted"/>
<dbReference type="PANTHER" id="PTHR43027">
    <property type="entry name" value="DOXORUBICIN RESISTANCE ABC TRANSPORTER PERMEASE PROTEIN DRRC-RELATED"/>
    <property type="match status" value="1"/>
</dbReference>
<reference evidence="7 8" key="1">
    <citation type="submission" date="2020-07" db="EMBL/GenBank/DDBJ databases">
        <title>Sequencing the genomes of 1000 actinobacteria strains.</title>
        <authorList>
            <person name="Klenk H.-P."/>
        </authorList>
    </citation>
    <scope>NUCLEOTIDE SEQUENCE [LARGE SCALE GENOMIC DNA]</scope>
    <source>
        <strain evidence="7 8">DSM 45927</strain>
    </source>
</reference>
<keyword evidence="4 5" id="KW-0472">Membrane</keyword>
<dbReference type="RefSeq" id="WP_338119713.1">
    <property type="nucleotide sequence ID" value="NZ_JACCFO010000001.1"/>
</dbReference>
<accession>A0A853BIJ3</accession>